<dbReference type="EMBL" id="CADCWF010000006">
    <property type="protein sequence ID" value="CAA9534406.1"/>
    <property type="molecule type" value="Genomic_DNA"/>
</dbReference>
<feature type="compositionally biased region" description="Low complexity" evidence="1">
    <location>
        <begin position="26"/>
        <end position="44"/>
    </location>
</feature>
<keyword evidence="2" id="KW-0689">Ribosomal protein</keyword>
<keyword evidence="2" id="KW-0687">Ribonucleoprotein</keyword>
<evidence type="ECO:0000256" key="1">
    <source>
        <dbReference type="SAM" id="MobiDB-lite"/>
    </source>
</evidence>
<feature type="compositionally biased region" description="Basic and acidic residues" evidence="1">
    <location>
        <begin position="1"/>
        <end position="15"/>
    </location>
</feature>
<name>A0A6J4TZ12_9BACT</name>
<feature type="non-terminal residue" evidence="2">
    <location>
        <position position="111"/>
    </location>
</feature>
<dbReference type="GO" id="GO:0005840">
    <property type="term" value="C:ribosome"/>
    <property type="evidence" value="ECO:0007669"/>
    <property type="project" value="UniProtKB-KW"/>
</dbReference>
<feature type="compositionally biased region" description="Gly residues" evidence="1">
    <location>
        <begin position="100"/>
        <end position="111"/>
    </location>
</feature>
<evidence type="ECO:0000313" key="2">
    <source>
        <dbReference type="EMBL" id="CAA9534406.1"/>
    </source>
</evidence>
<accession>A0A6J4TZ12</accession>
<proteinExistence type="predicted"/>
<feature type="compositionally biased region" description="Basic residues" evidence="1">
    <location>
        <begin position="16"/>
        <end position="25"/>
    </location>
</feature>
<reference evidence="2" key="1">
    <citation type="submission" date="2020-02" db="EMBL/GenBank/DDBJ databases">
        <authorList>
            <person name="Meier V. D."/>
        </authorList>
    </citation>
    <scope>NUCLEOTIDE SEQUENCE</scope>
    <source>
        <strain evidence="2">AVDCRST_MAG59</strain>
    </source>
</reference>
<dbReference type="AlphaFoldDB" id="A0A6J4TZ12"/>
<protein>
    <submittedName>
        <fullName evidence="2">LSU ribosomal protein L31p @ LSU ribosomal protein L31p, zinc-dependent</fullName>
    </submittedName>
</protein>
<feature type="compositionally biased region" description="Low complexity" evidence="1">
    <location>
        <begin position="74"/>
        <end position="88"/>
    </location>
</feature>
<gene>
    <name evidence="2" type="ORF">AVDCRST_MAG59-141</name>
</gene>
<feature type="region of interest" description="Disordered" evidence="1">
    <location>
        <begin position="1"/>
        <end position="111"/>
    </location>
</feature>
<feature type="non-terminal residue" evidence="2">
    <location>
        <position position="1"/>
    </location>
</feature>
<sequence length="111" mass="12088">EARNPPQLRRGDGHLRLRQHLHHPLHQAQPADRPLRRLPPLLHRGAADRRQRRPGRALHEADGERGRHRPPPVQAQAADRGADCAPAGPGRGGGRDRGGQPRGHAGGRPGV</sequence>
<organism evidence="2">
    <name type="scientific">uncultured Thermomicrobiales bacterium</name>
    <dbReference type="NCBI Taxonomy" id="1645740"/>
    <lineage>
        <taxon>Bacteria</taxon>
        <taxon>Pseudomonadati</taxon>
        <taxon>Thermomicrobiota</taxon>
        <taxon>Thermomicrobia</taxon>
        <taxon>Thermomicrobiales</taxon>
        <taxon>environmental samples</taxon>
    </lineage>
</organism>